<dbReference type="AlphaFoldDB" id="A0A0F8WAM4"/>
<dbReference type="InterPro" id="IPR013545">
    <property type="entry name" value="T2SS_protein-GspG_C"/>
</dbReference>
<organism evidence="3">
    <name type="scientific">marine sediment metagenome</name>
    <dbReference type="NCBI Taxonomy" id="412755"/>
    <lineage>
        <taxon>unclassified sequences</taxon>
        <taxon>metagenomes</taxon>
        <taxon>ecological metagenomes</taxon>
    </lineage>
</organism>
<sequence>RLIKAAVGEVMGVAGTAGVSTRPGREPLSDKAKKEATVRLLMQLATALDVFEMHIGRYPTADEGLGALLTKPIFEDESEGMNWCGPYIKRVPRDAWNQRINYKQTEPGSKLAAEGVGYRLWSNGPNRQSGDEDDIKTWTEDDLQGK</sequence>
<feature type="domain" description="Type II secretion system protein GspG C-terminal" evidence="2">
    <location>
        <begin position="30"/>
        <end position="138"/>
    </location>
</feature>
<dbReference type="Pfam" id="PF08334">
    <property type="entry name" value="T2SSG"/>
    <property type="match status" value="1"/>
</dbReference>
<dbReference type="Gene3D" id="3.30.700.10">
    <property type="entry name" value="Glycoprotein, Type 4 Pilin"/>
    <property type="match status" value="1"/>
</dbReference>
<accession>A0A0F8WAM4</accession>
<feature type="non-terminal residue" evidence="3">
    <location>
        <position position="1"/>
    </location>
</feature>
<dbReference type="InterPro" id="IPR045584">
    <property type="entry name" value="Pilin-like"/>
</dbReference>
<evidence type="ECO:0000259" key="2">
    <source>
        <dbReference type="Pfam" id="PF08334"/>
    </source>
</evidence>
<comment type="caution">
    <text evidence="3">The sequence shown here is derived from an EMBL/GenBank/DDBJ whole genome shotgun (WGS) entry which is preliminary data.</text>
</comment>
<reference evidence="3" key="1">
    <citation type="journal article" date="2015" name="Nature">
        <title>Complex archaea that bridge the gap between prokaryotes and eukaryotes.</title>
        <authorList>
            <person name="Spang A."/>
            <person name="Saw J.H."/>
            <person name="Jorgensen S.L."/>
            <person name="Zaremba-Niedzwiedzka K."/>
            <person name="Martijn J."/>
            <person name="Lind A.E."/>
            <person name="van Eijk R."/>
            <person name="Schleper C."/>
            <person name="Guy L."/>
            <person name="Ettema T.J."/>
        </authorList>
    </citation>
    <scope>NUCLEOTIDE SEQUENCE</scope>
</reference>
<dbReference type="EMBL" id="LAZR01066376">
    <property type="protein sequence ID" value="KKK53688.1"/>
    <property type="molecule type" value="Genomic_DNA"/>
</dbReference>
<feature type="compositionally biased region" description="Basic and acidic residues" evidence="1">
    <location>
        <begin position="135"/>
        <end position="146"/>
    </location>
</feature>
<protein>
    <recommendedName>
        <fullName evidence="2">Type II secretion system protein GspG C-terminal domain-containing protein</fullName>
    </recommendedName>
</protein>
<dbReference type="SUPFAM" id="SSF54523">
    <property type="entry name" value="Pili subunits"/>
    <property type="match status" value="1"/>
</dbReference>
<gene>
    <name evidence="3" type="ORF">LCGC14_3092290</name>
</gene>
<feature type="region of interest" description="Disordered" evidence="1">
    <location>
        <begin position="122"/>
        <end position="146"/>
    </location>
</feature>
<evidence type="ECO:0000256" key="1">
    <source>
        <dbReference type="SAM" id="MobiDB-lite"/>
    </source>
</evidence>
<proteinExistence type="predicted"/>
<name>A0A0F8WAM4_9ZZZZ</name>
<evidence type="ECO:0000313" key="3">
    <source>
        <dbReference type="EMBL" id="KKK53688.1"/>
    </source>
</evidence>